<name>X1MXD6_9ZZZZ</name>
<sequence length="36" mass="3598">MLLKVALIGCGAIGTVLAQAIDEGRAGKAELRANSS</sequence>
<gene>
    <name evidence="1" type="ORF">S06H3_33038</name>
</gene>
<evidence type="ECO:0000313" key="1">
    <source>
        <dbReference type="EMBL" id="GAI19355.1"/>
    </source>
</evidence>
<evidence type="ECO:0008006" key="2">
    <source>
        <dbReference type="Google" id="ProtNLM"/>
    </source>
</evidence>
<proteinExistence type="predicted"/>
<feature type="non-terminal residue" evidence="1">
    <location>
        <position position="36"/>
    </location>
</feature>
<dbReference type="EMBL" id="BARV01019690">
    <property type="protein sequence ID" value="GAI19355.1"/>
    <property type="molecule type" value="Genomic_DNA"/>
</dbReference>
<dbReference type="AlphaFoldDB" id="X1MXD6"/>
<comment type="caution">
    <text evidence="1">The sequence shown here is derived from an EMBL/GenBank/DDBJ whole genome shotgun (WGS) entry which is preliminary data.</text>
</comment>
<dbReference type="Gene3D" id="3.40.50.720">
    <property type="entry name" value="NAD(P)-binding Rossmann-like Domain"/>
    <property type="match status" value="1"/>
</dbReference>
<accession>X1MXD6</accession>
<reference evidence="1" key="1">
    <citation type="journal article" date="2014" name="Front. Microbiol.">
        <title>High frequency of phylogenetically diverse reductive dehalogenase-homologous genes in deep subseafloor sedimentary metagenomes.</title>
        <authorList>
            <person name="Kawai M."/>
            <person name="Futagami T."/>
            <person name="Toyoda A."/>
            <person name="Takaki Y."/>
            <person name="Nishi S."/>
            <person name="Hori S."/>
            <person name="Arai W."/>
            <person name="Tsubouchi T."/>
            <person name="Morono Y."/>
            <person name="Uchiyama I."/>
            <person name="Ito T."/>
            <person name="Fujiyama A."/>
            <person name="Inagaki F."/>
            <person name="Takami H."/>
        </authorList>
    </citation>
    <scope>NUCLEOTIDE SEQUENCE</scope>
    <source>
        <strain evidence="1">Expedition CK06-06</strain>
    </source>
</reference>
<protein>
    <recommendedName>
        <fullName evidence="2">Aspartate/homoserine dehydrogenase NAD-binding domain-containing protein</fullName>
    </recommendedName>
</protein>
<organism evidence="1">
    <name type="scientific">marine sediment metagenome</name>
    <dbReference type="NCBI Taxonomy" id="412755"/>
    <lineage>
        <taxon>unclassified sequences</taxon>
        <taxon>metagenomes</taxon>
        <taxon>ecological metagenomes</taxon>
    </lineage>
</organism>